<evidence type="ECO:0000313" key="2">
    <source>
        <dbReference type="Proteomes" id="UP001283361"/>
    </source>
</evidence>
<gene>
    <name evidence="1" type="ORF">RRG08_031816</name>
</gene>
<dbReference type="EMBL" id="JAWDGP010006875">
    <property type="protein sequence ID" value="KAK3733877.1"/>
    <property type="molecule type" value="Genomic_DNA"/>
</dbReference>
<proteinExistence type="predicted"/>
<name>A0AAE0Y6J1_9GAST</name>
<dbReference type="Proteomes" id="UP001283361">
    <property type="component" value="Unassembled WGS sequence"/>
</dbReference>
<protein>
    <submittedName>
        <fullName evidence="1">Uncharacterized protein</fullName>
    </submittedName>
</protein>
<accession>A0AAE0Y6J1</accession>
<comment type="caution">
    <text evidence="1">The sequence shown here is derived from an EMBL/GenBank/DDBJ whole genome shotgun (WGS) entry which is preliminary data.</text>
</comment>
<reference evidence="1" key="1">
    <citation type="journal article" date="2023" name="G3 (Bethesda)">
        <title>A reference genome for the long-term kleptoplast-retaining sea slug Elysia crispata morphotype clarki.</title>
        <authorList>
            <person name="Eastman K.E."/>
            <person name="Pendleton A.L."/>
            <person name="Shaikh M.A."/>
            <person name="Suttiyut T."/>
            <person name="Ogas R."/>
            <person name="Tomko P."/>
            <person name="Gavelis G."/>
            <person name="Widhalm J.R."/>
            <person name="Wisecaver J.H."/>
        </authorList>
    </citation>
    <scope>NUCLEOTIDE SEQUENCE</scope>
    <source>
        <strain evidence="1">ECLA1</strain>
    </source>
</reference>
<keyword evidence="2" id="KW-1185">Reference proteome</keyword>
<evidence type="ECO:0000313" key="1">
    <source>
        <dbReference type="EMBL" id="KAK3733877.1"/>
    </source>
</evidence>
<dbReference type="AlphaFoldDB" id="A0AAE0Y6J1"/>
<organism evidence="1 2">
    <name type="scientific">Elysia crispata</name>
    <name type="common">lettuce slug</name>
    <dbReference type="NCBI Taxonomy" id="231223"/>
    <lineage>
        <taxon>Eukaryota</taxon>
        <taxon>Metazoa</taxon>
        <taxon>Spiralia</taxon>
        <taxon>Lophotrochozoa</taxon>
        <taxon>Mollusca</taxon>
        <taxon>Gastropoda</taxon>
        <taxon>Heterobranchia</taxon>
        <taxon>Euthyneura</taxon>
        <taxon>Panpulmonata</taxon>
        <taxon>Sacoglossa</taxon>
        <taxon>Placobranchoidea</taxon>
        <taxon>Plakobranchidae</taxon>
        <taxon>Elysia</taxon>
    </lineage>
</organism>
<sequence length="162" mass="17710">MVPIKGYSIDKRRRCVEPTIHLVSCGPCAVHCCCYFRDGCRVTQRFEVPKKHDQGAAPVKQAWPRVTPSGQKSTTLLSSAASHCVCLKAVVYGRDGVRLHSLLTFRESVVRSSSVTGVPVRLCPLVALHPAELPKLVTALPCCAECPCCKAGQVCRFRMTDL</sequence>